<organism evidence="6 7">
    <name type="scientific">Robertmurraya mangrovi</name>
    <dbReference type="NCBI Taxonomy" id="3098077"/>
    <lineage>
        <taxon>Bacteria</taxon>
        <taxon>Bacillati</taxon>
        <taxon>Bacillota</taxon>
        <taxon>Bacilli</taxon>
        <taxon>Bacillales</taxon>
        <taxon>Bacillaceae</taxon>
        <taxon>Robertmurraya</taxon>
    </lineage>
</organism>
<keyword evidence="3 4" id="KW-0472">Membrane</keyword>
<evidence type="ECO:0000313" key="6">
    <source>
        <dbReference type="EMBL" id="MDZ5470479.1"/>
    </source>
</evidence>
<dbReference type="EMBL" id="JAXOFX010000001">
    <property type="protein sequence ID" value="MDZ5470479.1"/>
    <property type="molecule type" value="Genomic_DNA"/>
</dbReference>
<proteinExistence type="inferred from homology"/>
<sequence>MQLMNEQIKKYFKSKLEDSLDVKYQELYFLGQNVELIYINSICDTDKIQELVVKPFFEIQDIRKFETYLKSLQSYQEFEDMEKALKEVLRGGLVLLTCKSVHILSLKNYVSEGVKKAEVETTIQGPQMALSDDLQQNINMIRHRYHQPSLIVEKEEVGSVSALELMIVYDKKKVDESILKNIKDKINEIKSSKEMVQSAGEFQRLLTPQERTLFPVHMITERVDRVALNISQGKVVLMIEGAPFSLVLPAVFYDFMSSMEDLYQPFWVGKFLVSLRYLGLFISLTLPGAYVAITAYNPEIFKVQLALGVAGSRASVPYPAFLEVIFMLVMMELLTEASIRLPKSIGSTATTVGGLILGQAATEAGLVSNIMIIIVSAVAISNFIIPINEMSFAMRVVKYIILVVSTLGGTIGLIVSLFALIAYLVSLDSFGQPYLRLFMNEAKGK</sequence>
<evidence type="ECO:0000256" key="4">
    <source>
        <dbReference type="PIRNR" id="PIRNR005690"/>
    </source>
</evidence>
<dbReference type="InterPro" id="IPR050768">
    <property type="entry name" value="UPF0353/GerABKA_families"/>
</dbReference>
<dbReference type="Pfam" id="PF03323">
    <property type="entry name" value="GerA"/>
    <property type="match status" value="1"/>
</dbReference>
<dbReference type="PANTHER" id="PTHR22550">
    <property type="entry name" value="SPORE GERMINATION PROTEIN"/>
    <property type="match status" value="1"/>
</dbReference>
<feature type="transmembrane region" description="Helical" evidence="5">
    <location>
        <begin position="316"/>
        <end position="334"/>
    </location>
</feature>
<feature type="transmembrane region" description="Helical" evidence="5">
    <location>
        <begin position="235"/>
        <end position="256"/>
    </location>
</feature>
<dbReference type="PANTHER" id="PTHR22550:SF5">
    <property type="entry name" value="LEUCINE ZIPPER PROTEIN 4"/>
    <property type="match status" value="1"/>
</dbReference>
<keyword evidence="5" id="KW-0812">Transmembrane</keyword>
<comment type="caution">
    <text evidence="6">The sequence shown here is derived from an EMBL/GenBank/DDBJ whole genome shotgun (WGS) entry which is preliminary data.</text>
</comment>
<evidence type="ECO:0000256" key="2">
    <source>
        <dbReference type="ARBA" id="ARBA00005278"/>
    </source>
</evidence>
<feature type="transmembrane region" description="Helical" evidence="5">
    <location>
        <begin position="399"/>
        <end position="425"/>
    </location>
</feature>
<evidence type="ECO:0000256" key="1">
    <source>
        <dbReference type="ARBA" id="ARBA00004141"/>
    </source>
</evidence>
<dbReference type="InterPro" id="IPR004995">
    <property type="entry name" value="Spore_Ger"/>
</dbReference>
<dbReference type="RefSeq" id="WP_322444778.1">
    <property type="nucleotide sequence ID" value="NZ_JAXOFX010000001.1"/>
</dbReference>
<comment type="similarity">
    <text evidence="2 4">Belongs to the GerABKA family.</text>
</comment>
<dbReference type="PIRSF" id="PIRSF005690">
    <property type="entry name" value="GerBA"/>
    <property type="match status" value="1"/>
</dbReference>
<keyword evidence="5" id="KW-1133">Transmembrane helix</keyword>
<protein>
    <submittedName>
        <fullName evidence="6">Spore germination protein</fullName>
    </submittedName>
</protein>
<evidence type="ECO:0000313" key="7">
    <source>
        <dbReference type="Proteomes" id="UP001290455"/>
    </source>
</evidence>
<feature type="transmembrane region" description="Helical" evidence="5">
    <location>
        <begin position="277"/>
        <end position="296"/>
    </location>
</feature>
<gene>
    <name evidence="6" type="ORF">SM124_01835</name>
</gene>
<accession>A0ABU5ITM0</accession>
<reference evidence="6 7" key="1">
    <citation type="submission" date="2023-11" db="EMBL/GenBank/DDBJ databases">
        <title>Bacillus jintuensis, isolated from a mudflat on the Beibu Gulf coast.</title>
        <authorList>
            <person name="Li M."/>
        </authorList>
    </citation>
    <scope>NUCLEOTIDE SEQUENCE [LARGE SCALE GENOMIC DNA]</scope>
    <source>
        <strain evidence="6 7">31A1R</strain>
    </source>
</reference>
<evidence type="ECO:0000256" key="5">
    <source>
        <dbReference type="SAM" id="Phobius"/>
    </source>
</evidence>
<feature type="transmembrane region" description="Helical" evidence="5">
    <location>
        <begin position="366"/>
        <end position="387"/>
    </location>
</feature>
<comment type="subcellular location">
    <subcellularLocation>
        <location evidence="4">Cell membrane</location>
    </subcellularLocation>
    <subcellularLocation>
        <location evidence="1">Membrane</location>
        <topology evidence="1">Multi-pass membrane protein</topology>
    </subcellularLocation>
</comment>
<dbReference type="Proteomes" id="UP001290455">
    <property type="component" value="Unassembled WGS sequence"/>
</dbReference>
<keyword evidence="7" id="KW-1185">Reference proteome</keyword>
<name>A0ABU5ITM0_9BACI</name>
<evidence type="ECO:0000256" key="3">
    <source>
        <dbReference type="ARBA" id="ARBA00023136"/>
    </source>
</evidence>